<gene>
    <name evidence="4" type="ORF">H6F99_23415</name>
</gene>
<dbReference type="Pfam" id="PF00085">
    <property type="entry name" value="Thioredoxin"/>
    <property type="match status" value="1"/>
</dbReference>
<dbReference type="PANTHER" id="PTHR45663:SF11">
    <property type="entry name" value="GEO12009P1"/>
    <property type="match status" value="1"/>
</dbReference>
<name>A0ABR8C364_APHFL</name>
<evidence type="ECO:0000313" key="4">
    <source>
        <dbReference type="EMBL" id="MBD2281111.1"/>
    </source>
</evidence>
<evidence type="ECO:0000256" key="2">
    <source>
        <dbReference type="ARBA" id="ARBA00023284"/>
    </source>
</evidence>
<feature type="domain" description="Thioredoxin" evidence="3">
    <location>
        <begin position="19"/>
        <end position="138"/>
    </location>
</feature>
<dbReference type="CDD" id="cd02947">
    <property type="entry name" value="TRX_family"/>
    <property type="match status" value="1"/>
</dbReference>
<keyword evidence="5" id="KW-1185">Reference proteome</keyword>
<accession>A0ABR8C364</accession>
<evidence type="ECO:0000313" key="5">
    <source>
        <dbReference type="Proteomes" id="UP000606721"/>
    </source>
</evidence>
<organism evidence="4 5">
    <name type="scientific">Aphanizomenon flos-aquae FACHB-1040</name>
    <dbReference type="NCBI Taxonomy" id="2692887"/>
    <lineage>
        <taxon>Bacteria</taxon>
        <taxon>Bacillati</taxon>
        <taxon>Cyanobacteriota</taxon>
        <taxon>Cyanophyceae</taxon>
        <taxon>Nostocales</taxon>
        <taxon>Aphanizomenonaceae</taxon>
        <taxon>Aphanizomenon</taxon>
    </lineage>
</organism>
<evidence type="ECO:0000259" key="3">
    <source>
        <dbReference type="PROSITE" id="PS51352"/>
    </source>
</evidence>
<dbReference type="EMBL" id="JACJQT010000090">
    <property type="protein sequence ID" value="MBD2281111.1"/>
    <property type="molecule type" value="Genomic_DNA"/>
</dbReference>
<dbReference type="PANTHER" id="PTHR45663">
    <property type="entry name" value="GEO12009P1"/>
    <property type="match status" value="1"/>
</dbReference>
<sequence length="139" mass="15896">MTHAQRQAFLKTSRLGKLLGVAHLLPESDVQPTILSISEKTFTKNVLESPIPVLVNFTAPWSEFCKIIHPLLLQFQIQCSDRIKLVEINADQNFKLSNTYRLKSLPTLLLIENGIVKQRLEEFRSQEDLRLALKSIQIS</sequence>
<comment type="caution">
    <text evidence="4">The sequence shown here is derived from an EMBL/GenBank/DDBJ whole genome shotgun (WGS) entry which is preliminary data.</text>
</comment>
<protein>
    <submittedName>
        <fullName evidence="4">Thioredoxin family protein</fullName>
    </submittedName>
</protein>
<comment type="similarity">
    <text evidence="1">Belongs to the thioredoxin family.</text>
</comment>
<keyword evidence="2" id="KW-0676">Redox-active center</keyword>
<proteinExistence type="inferred from homology"/>
<dbReference type="InterPro" id="IPR013766">
    <property type="entry name" value="Thioredoxin_domain"/>
</dbReference>
<reference evidence="4 5" key="1">
    <citation type="journal article" date="2020" name="ISME J.">
        <title>Comparative genomics reveals insights into cyanobacterial evolution and habitat adaptation.</title>
        <authorList>
            <person name="Chen M.Y."/>
            <person name="Teng W.K."/>
            <person name="Zhao L."/>
            <person name="Hu C.X."/>
            <person name="Zhou Y.K."/>
            <person name="Han B.P."/>
            <person name="Song L.R."/>
            <person name="Shu W.S."/>
        </authorList>
    </citation>
    <scope>NUCLEOTIDE SEQUENCE [LARGE SCALE GENOMIC DNA]</scope>
    <source>
        <strain evidence="4 5">FACHB-1040</strain>
    </source>
</reference>
<dbReference type="SUPFAM" id="SSF52833">
    <property type="entry name" value="Thioredoxin-like"/>
    <property type="match status" value="1"/>
</dbReference>
<dbReference type="InterPro" id="IPR036249">
    <property type="entry name" value="Thioredoxin-like_sf"/>
</dbReference>
<evidence type="ECO:0000256" key="1">
    <source>
        <dbReference type="ARBA" id="ARBA00008987"/>
    </source>
</evidence>
<dbReference type="RefSeq" id="WP_053541283.1">
    <property type="nucleotide sequence ID" value="NZ_JACJQT010000090.1"/>
</dbReference>
<dbReference type="Gene3D" id="3.40.30.10">
    <property type="entry name" value="Glutaredoxin"/>
    <property type="match status" value="1"/>
</dbReference>
<dbReference type="Proteomes" id="UP000606721">
    <property type="component" value="Unassembled WGS sequence"/>
</dbReference>
<dbReference type="PROSITE" id="PS51352">
    <property type="entry name" value="THIOREDOXIN_2"/>
    <property type="match status" value="1"/>
</dbReference>